<comment type="similarity">
    <text evidence="2">Belongs to the TMEM86 family.</text>
</comment>
<feature type="transmembrane region" description="Helical" evidence="6">
    <location>
        <begin position="83"/>
        <end position="101"/>
    </location>
</feature>
<evidence type="ECO:0000256" key="2">
    <source>
        <dbReference type="ARBA" id="ARBA00007375"/>
    </source>
</evidence>
<organism evidence="7 8">
    <name type="scientific">Qipengyuania atrilutea</name>
    <dbReference type="NCBI Taxonomy" id="2744473"/>
    <lineage>
        <taxon>Bacteria</taxon>
        <taxon>Pseudomonadati</taxon>
        <taxon>Pseudomonadota</taxon>
        <taxon>Alphaproteobacteria</taxon>
        <taxon>Sphingomonadales</taxon>
        <taxon>Erythrobacteraceae</taxon>
        <taxon>Qipengyuania</taxon>
    </lineage>
</organism>
<evidence type="ECO:0000256" key="1">
    <source>
        <dbReference type="ARBA" id="ARBA00004141"/>
    </source>
</evidence>
<dbReference type="AlphaFoldDB" id="A0A850H0R9"/>
<feature type="transmembrane region" description="Helical" evidence="6">
    <location>
        <begin position="188"/>
        <end position="206"/>
    </location>
</feature>
<evidence type="ECO:0000256" key="4">
    <source>
        <dbReference type="ARBA" id="ARBA00022989"/>
    </source>
</evidence>
<evidence type="ECO:0000256" key="6">
    <source>
        <dbReference type="SAM" id="Phobius"/>
    </source>
</evidence>
<feature type="transmembrane region" description="Helical" evidence="6">
    <location>
        <begin position="135"/>
        <end position="152"/>
    </location>
</feature>
<dbReference type="RefSeq" id="WP_176266138.1">
    <property type="nucleotide sequence ID" value="NZ_JABWGV010000001.1"/>
</dbReference>
<feature type="transmembrane region" description="Helical" evidence="6">
    <location>
        <begin position="33"/>
        <end position="52"/>
    </location>
</feature>
<dbReference type="GO" id="GO:0016020">
    <property type="term" value="C:membrane"/>
    <property type="evidence" value="ECO:0007669"/>
    <property type="project" value="UniProtKB-SubCell"/>
</dbReference>
<dbReference type="Proteomes" id="UP000561438">
    <property type="component" value="Unassembled WGS sequence"/>
</dbReference>
<keyword evidence="3 6" id="KW-0812">Transmembrane</keyword>
<evidence type="ECO:0000313" key="8">
    <source>
        <dbReference type="Proteomes" id="UP000561438"/>
    </source>
</evidence>
<sequence length="222" mass="24237">MPRRSLVEHRPWLLAGVLAAALYYFLSDDEIGGTYLIALKGAAVGALALYAFRRLRTPHGILLTVVLAFYALGDMLIELYLAWGGAAFFGGHLAAILLFRQYQRRSLTASQKGAGFALLFGVPVLAWLLTGDWLAALYGVALGAMGAAAWTSAFPRYRVGTGAVLFVISDLLLFWREGPISDVGIADWLIWPVYYAGVFMIATGKVQTLRKGRLRNPARRGL</sequence>
<evidence type="ECO:0000256" key="5">
    <source>
        <dbReference type="ARBA" id="ARBA00023136"/>
    </source>
</evidence>
<dbReference type="InterPro" id="IPR012506">
    <property type="entry name" value="TMEM86B-like"/>
</dbReference>
<feature type="transmembrane region" description="Helical" evidence="6">
    <location>
        <begin position="59"/>
        <end position="77"/>
    </location>
</feature>
<feature type="transmembrane region" description="Helical" evidence="6">
    <location>
        <begin position="12"/>
        <end position="27"/>
    </location>
</feature>
<accession>A0A850H0R9</accession>
<evidence type="ECO:0000313" key="7">
    <source>
        <dbReference type="EMBL" id="NVD43842.1"/>
    </source>
</evidence>
<comment type="subcellular location">
    <subcellularLocation>
        <location evidence="1">Membrane</location>
        <topology evidence="1">Multi-pass membrane protein</topology>
    </subcellularLocation>
</comment>
<dbReference type="Pfam" id="PF07947">
    <property type="entry name" value="YhhN"/>
    <property type="match status" value="1"/>
</dbReference>
<dbReference type="EMBL" id="JABWGV010000001">
    <property type="protein sequence ID" value="NVD43842.1"/>
    <property type="molecule type" value="Genomic_DNA"/>
</dbReference>
<feature type="transmembrane region" description="Helical" evidence="6">
    <location>
        <begin position="113"/>
        <end position="129"/>
    </location>
</feature>
<keyword evidence="8" id="KW-1185">Reference proteome</keyword>
<keyword evidence="4 6" id="KW-1133">Transmembrane helix</keyword>
<proteinExistence type="inferred from homology"/>
<name>A0A850H0R9_9SPHN</name>
<evidence type="ECO:0000256" key="3">
    <source>
        <dbReference type="ARBA" id="ARBA00022692"/>
    </source>
</evidence>
<comment type="caution">
    <text evidence="7">The sequence shown here is derived from an EMBL/GenBank/DDBJ whole genome shotgun (WGS) entry which is preliminary data.</text>
</comment>
<reference evidence="7 8" key="1">
    <citation type="submission" date="2020-06" db="EMBL/GenBank/DDBJ databases">
        <title>Altererythrobacter sp. HHU K3-1.</title>
        <authorList>
            <person name="Zhang D."/>
            <person name="Xue H."/>
        </authorList>
    </citation>
    <scope>NUCLEOTIDE SEQUENCE [LARGE SCALE GENOMIC DNA]</scope>
    <source>
        <strain evidence="7 8">HHU K3-1</strain>
    </source>
</reference>
<feature type="transmembrane region" description="Helical" evidence="6">
    <location>
        <begin position="159"/>
        <end position="176"/>
    </location>
</feature>
<keyword evidence="5 6" id="KW-0472">Membrane</keyword>
<gene>
    <name evidence="7" type="ORF">HUV48_02270</name>
</gene>
<protein>
    <submittedName>
        <fullName evidence="7">Lysoplasmalogenase</fullName>
    </submittedName>
</protein>